<name>A0A368BR37_9GAMM</name>
<dbReference type="PANTHER" id="PTHR30636">
    <property type="entry name" value="UPF0701 PROTEIN YICC"/>
    <property type="match status" value="1"/>
</dbReference>
<keyword evidence="2" id="KW-0540">Nuclease</keyword>
<dbReference type="InterPro" id="IPR005229">
    <property type="entry name" value="YicC/YloC-like"/>
</dbReference>
<evidence type="ECO:0000259" key="6">
    <source>
        <dbReference type="Pfam" id="PF03755"/>
    </source>
</evidence>
<evidence type="ECO:0000259" key="7">
    <source>
        <dbReference type="Pfam" id="PF08340"/>
    </source>
</evidence>
<comment type="caution">
    <text evidence="8">The sequence shown here is derived from an EMBL/GenBank/DDBJ whole genome shotgun (WGS) entry which is preliminary data.</text>
</comment>
<evidence type="ECO:0000256" key="4">
    <source>
        <dbReference type="ARBA" id="ARBA00022801"/>
    </source>
</evidence>
<protein>
    <submittedName>
        <fullName evidence="8">DUF1732 domain-containing protein</fullName>
    </submittedName>
</protein>
<keyword evidence="3" id="KW-0255">Endonuclease</keyword>
<keyword evidence="4" id="KW-0378">Hydrolase</keyword>
<gene>
    <name evidence="8" type="ORF">DBW97_01005</name>
</gene>
<dbReference type="EMBL" id="QOPD01000001">
    <property type="protein sequence ID" value="RCL39337.1"/>
    <property type="molecule type" value="Genomic_DNA"/>
</dbReference>
<evidence type="ECO:0000256" key="2">
    <source>
        <dbReference type="ARBA" id="ARBA00022722"/>
    </source>
</evidence>
<feature type="domain" description="Endoribonuclease YicC-like C-terminal" evidence="7">
    <location>
        <begin position="167"/>
        <end position="281"/>
    </location>
</feature>
<evidence type="ECO:0000256" key="3">
    <source>
        <dbReference type="ARBA" id="ARBA00022759"/>
    </source>
</evidence>
<dbReference type="Pfam" id="PF08340">
    <property type="entry name" value="YicC-like_C"/>
    <property type="match status" value="1"/>
</dbReference>
<dbReference type="InterPro" id="IPR013527">
    <property type="entry name" value="YicC-like_N"/>
</dbReference>
<dbReference type="InterPro" id="IPR013551">
    <property type="entry name" value="YicC-like_C"/>
</dbReference>
<accession>A0A368BR37</accession>
<comment type="cofactor">
    <cofactor evidence="1">
        <name>a divalent metal cation</name>
        <dbReference type="ChEBI" id="CHEBI:60240"/>
    </cofactor>
</comment>
<dbReference type="AlphaFoldDB" id="A0A368BR37"/>
<organism evidence="8 9">
    <name type="scientific">SAR86 cluster bacterium</name>
    <dbReference type="NCBI Taxonomy" id="2030880"/>
    <lineage>
        <taxon>Bacteria</taxon>
        <taxon>Pseudomonadati</taxon>
        <taxon>Pseudomonadota</taxon>
        <taxon>Gammaproteobacteria</taxon>
        <taxon>SAR86 cluster</taxon>
    </lineage>
</organism>
<evidence type="ECO:0000256" key="1">
    <source>
        <dbReference type="ARBA" id="ARBA00001968"/>
    </source>
</evidence>
<dbReference type="GO" id="GO:0016787">
    <property type="term" value="F:hydrolase activity"/>
    <property type="evidence" value="ECO:0007669"/>
    <property type="project" value="UniProtKB-KW"/>
</dbReference>
<dbReference type="Pfam" id="PF03755">
    <property type="entry name" value="YicC-like_N"/>
    <property type="match status" value="1"/>
</dbReference>
<evidence type="ECO:0000313" key="9">
    <source>
        <dbReference type="Proteomes" id="UP000252147"/>
    </source>
</evidence>
<proteinExistence type="inferred from homology"/>
<dbReference type="Proteomes" id="UP000252147">
    <property type="component" value="Unassembled WGS sequence"/>
</dbReference>
<reference evidence="8 9" key="1">
    <citation type="journal article" date="2018" name="Microbiome">
        <title>Fine metagenomic profile of the Mediterranean stratified and mixed water columns revealed by assembly and recruitment.</title>
        <authorList>
            <person name="Haro-Moreno J.M."/>
            <person name="Lopez-Perez M."/>
            <person name="De La Torre J.R."/>
            <person name="Picazo A."/>
            <person name="Camacho A."/>
            <person name="Rodriguez-Valera F."/>
        </authorList>
    </citation>
    <scope>NUCLEOTIDE SEQUENCE [LARGE SCALE GENOMIC DNA]</scope>
    <source>
        <strain evidence="8">MED-G83</strain>
    </source>
</reference>
<sequence length="281" mass="32417">MKGMTGFTEISHDEKGTQYKCIGKSLNSRFLEVSVKLPSNLKGYEGWVRDEVQKVFVRGKVEVELHAFTSQDDQLKVSESLARKVKKNEDELKRKGIEFVPISYFQLLKLKDSLNTSSSLSTQNFKKIIRSTLKNLAYSRLLDGDTTKKDLESLLKQMQKHINKITKYEKKNSEQVFKKYKKYKKELNLKNSEVNYPEIFAAINKSDINEEVVRFISHLDQVGKLIKSKGQVGKKLDFFTQELLRETNTITSKASISEIKIEAVELKCLIEKVKEHAQNVE</sequence>
<comment type="similarity">
    <text evidence="5">Belongs to the YicC/YloC family.</text>
</comment>
<dbReference type="GO" id="GO:0004521">
    <property type="term" value="F:RNA endonuclease activity"/>
    <property type="evidence" value="ECO:0007669"/>
    <property type="project" value="InterPro"/>
</dbReference>
<evidence type="ECO:0000256" key="5">
    <source>
        <dbReference type="ARBA" id="ARBA00035648"/>
    </source>
</evidence>
<feature type="domain" description="Endoribonuclease YicC-like N-terminal" evidence="6">
    <location>
        <begin position="1"/>
        <end position="145"/>
    </location>
</feature>
<dbReference type="PANTHER" id="PTHR30636:SF3">
    <property type="entry name" value="UPF0701 PROTEIN YICC"/>
    <property type="match status" value="1"/>
</dbReference>
<evidence type="ECO:0000313" key="8">
    <source>
        <dbReference type="EMBL" id="RCL39337.1"/>
    </source>
</evidence>